<dbReference type="PROSITE" id="PS50010">
    <property type="entry name" value="DH_2"/>
    <property type="match status" value="1"/>
</dbReference>
<accession>A0A2B7WKK8</accession>
<name>A0A2B7WKK8_POLH7</name>
<proteinExistence type="predicted"/>
<gene>
    <name evidence="3" type="ORF">AJ80_09730</name>
</gene>
<dbReference type="OrthoDB" id="8059989at2759"/>
<dbReference type="PANTHER" id="PTHR45818:SF3">
    <property type="entry name" value="PROTEIN VAV"/>
    <property type="match status" value="1"/>
</dbReference>
<protein>
    <recommendedName>
        <fullName evidence="2">DH domain-containing protein</fullName>
    </recommendedName>
</protein>
<evidence type="ECO:0000259" key="2">
    <source>
        <dbReference type="PROSITE" id="PS50010"/>
    </source>
</evidence>
<evidence type="ECO:0000313" key="3">
    <source>
        <dbReference type="EMBL" id="PGG97136.1"/>
    </source>
</evidence>
<feature type="compositionally biased region" description="Basic and acidic residues" evidence="1">
    <location>
        <begin position="744"/>
        <end position="753"/>
    </location>
</feature>
<feature type="compositionally biased region" description="Polar residues" evidence="1">
    <location>
        <begin position="112"/>
        <end position="131"/>
    </location>
</feature>
<reference evidence="3 4" key="1">
    <citation type="submission" date="2017-10" db="EMBL/GenBank/DDBJ databases">
        <title>Comparative genomics in systemic dimorphic fungi from Ajellomycetaceae.</title>
        <authorList>
            <person name="Munoz J.F."/>
            <person name="Mcewen J.G."/>
            <person name="Clay O.K."/>
            <person name="Cuomo C.A."/>
        </authorList>
    </citation>
    <scope>NUCLEOTIDE SEQUENCE [LARGE SCALE GENOMIC DNA]</scope>
    <source>
        <strain evidence="3 4">UAMH7299</strain>
    </source>
</reference>
<organism evidence="3 4">
    <name type="scientific">Polytolypa hystricis (strain UAMH7299)</name>
    <dbReference type="NCBI Taxonomy" id="1447883"/>
    <lineage>
        <taxon>Eukaryota</taxon>
        <taxon>Fungi</taxon>
        <taxon>Dikarya</taxon>
        <taxon>Ascomycota</taxon>
        <taxon>Pezizomycotina</taxon>
        <taxon>Eurotiomycetes</taxon>
        <taxon>Eurotiomycetidae</taxon>
        <taxon>Onygenales</taxon>
        <taxon>Onygenales incertae sedis</taxon>
        <taxon>Polytolypa</taxon>
    </lineage>
</organism>
<dbReference type="SUPFAM" id="SSF48065">
    <property type="entry name" value="DBL homology domain (DH-domain)"/>
    <property type="match status" value="1"/>
</dbReference>
<dbReference type="PANTHER" id="PTHR45818">
    <property type="entry name" value="PROTEIN VAV"/>
    <property type="match status" value="1"/>
</dbReference>
<dbReference type="SUPFAM" id="SSF50729">
    <property type="entry name" value="PH domain-like"/>
    <property type="match status" value="1"/>
</dbReference>
<keyword evidence="4" id="KW-1185">Reference proteome</keyword>
<comment type="caution">
    <text evidence="3">The sequence shown here is derived from an EMBL/GenBank/DDBJ whole genome shotgun (WGS) entry which is preliminary data.</text>
</comment>
<dbReference type="EMBL" id="PDNA01000332">
    <property type="protein sequence ID" value="PGG97136.1"/>
    <property type="molecule type" value="Genomic_DNA"/>
</dbReference>
<dbReference type="Proteomes" id="UP000224634">
    <property type="component" value="Unassembled WGS sequence"/>
</dbReference>
<feature type="region of interest" description="Disordered" evidence="1">
    <location>
        <begin position="1"/>
        <end position="33"/>
    </location>
</feature>
<evidence type="ECO:0000313" key="4">
    <source>
        <dbReference type="Proteomes" id="UP000224634"/>
    </source>
</evidence>
<evidence type="ECO:0000256" key="1">
    <source>
        <dbReference type="SAM" id="MobiDB-lite"/>
    </source>
</evidence>
<dbReference type="AlphaFoldDB" id="A0A2B7WKK8"/>
<feature type="domain" description="DH" evidence="2">
    <location>
        <begin position="160"/>
        <end position="404"/>
    </location>
</feature>
<dbReference type="Gene3D" id="1.20.900.10">
    <property type="entry name" value="Dbl homology (DH) domain"/>
    <property type="match status" value="1"/>
</dbReference>
<sequence>MGSQADGEEENVKAEDTSQNEPGIPAGPASQDNYGFKQWIRSIRKHKAVNYEGPQRFVLGWPENEALDESYRMLSRVRDDATDKSSVASSSYLRTVKTASISMTNLSMFTRPRTNTQTSTQRSVCHSSRFSGSDARRSMDSNKLGSTLSLDEGAWNRAVHRRQVIRELMDTEATYVAGLKALGDVLSTFVITRTSLQRNTFELLKIHEKILAELRNAMPHSVGIGARWTVSARRSLRGNLDTRFQNADRRSVTSRTVREPIESRIKCSRSVAAEPTEAAEAALILQRKLSTFTAYEDYGVKYQLITNEVELLRKSISSWHNFDRGIEALLKSVTPFNTRGATANYGLTLGDLLMKARDISMCKYQLFLADLLKCTPVADCPTSHAIIDRTLGRVLDVSQNINRAIGDPHAKDRIQKTILLQEKLMFPRQGGERDLLRDFGPIKVCGVLHVAYQTIDSVSGRYVMCALFSAYLLLAIPSEEHRKFTVLAILRTSDLKLEGVDNGTGIQCGNVPFSWKIIVESRRQQFELIMSACSEKESTQWKDHILKQLSIDASQSSEDRGISSDTSVVYLGLKSLSAVADRQTHGLSRRLSVHSTLTTTTSNTECIRLFVKGTLAATSDHNTHGPPLSRSLSVPSSRLTTILAPKRQDRIRMERWLNSVWTSDVIPYPGMPTGRGEYLIRSSAESFMRRLSGRRPFAKRSTSLTTTITTKSLDHLSTFKEDRMWDAKDKAEDFLHGASPPGYEGKEEGEDKFVIPPSPPARPKSQPVEGVKGRKGNKETSGARRCSMYHKPPVRKKWSVSLFKTTSPPKARYSLPIGS</sequence>
<feature type="region of interest" description="Disordered" evidence="1">
    <location>
        <begin position="737"/>
        <end position="790"/>
    </location>
</feature>
<dbReference type="InterPro" id="IPR000219">
    <property type="entry name" value="DH_dom"/>
</dbReference>
<feature type="region of interest" description="Disordered" evidence="1">
    <location>
        <begin position="112"/>
        <end position="143"/>
    </location>
</feature>
<dbReference type="GO" id="GO:0005085">
    <property type="term" value="F:guanyl-nucleotide exchange factor activity"/>
    <property type="evidence" value="ECO:0007669"/>
    <property type="project" value="InterPro"/>
</dbReference>
<dbReference type="GO" id="GO:0005737">
    <property type="term" value="C:cytoplasm"/>
    <property type="evidence" value="ECO:0007669"/>
    <property type="project" value="TreeGrafter"/>
</dbReference>
<dbReference type="Pfam" id="PF00621">
    <property type="entry name" value="RhoGEF"/>
    <property type="match status" value="1"/>
</dbReference>
<dbReference type="STRING" id="1447883.A0A2B7WKK8"/>
<dbReference type="InterPro" id="IPR035899">
    <property type="entry name" value="DBL_dom_sf"/>
</dbReference>